<dbReference type="InterPro" id="IPR000073">
    <property type="entry name" value="AB_hydrolase_1"/>
</dbReference>
<dbReference type="OrthoDB" id="2004167at2"/>
<reference evidence="3 4" key="1">
    <citation type="submission" date="2019-04" db="EMBL/GenBank/DDBJ databases">
        <title>Salinimonas iocasae sp. nov., a halophilic bacterium isolated from the outer tube casing of tubeworms in Okinawa Trough.</title>
        <authorList>
            <person name="Zhang H."/>
            <person name="Wang H."/>
            <person name="Li C."/>
        </authorList>
    </citation>
    <scope>NUCLEOTIDE SEQUENCE [LARGE SCALE GENOMIC DNA]</scope>
    <source>
        <strain evidence="3 4">KX18D6</strain>
    </source>
</reference>
<name>A0A5B7YER1_9ALTE</name>
<feature type="domain" description="AB hydrolase-1" evidence="2">
    <location>
        <begin position="31"/>
        <end position="143"/>
    </location>
</feature>
<dbReference type="SUPFAM" id="SSF53474">
    <property type="entry name" value="alpha/beta-Hydrolases"/>
    <property type="match status" value="1"/>
</dbReference>
<feature type="signal peptide" evidence="1">
    <location>
        <begin position="1"/>
        <end position="23"/>
    </location>
</feature>
<keyword evidence="1" id="KW-0732">Signal</keyword>
<dbReference type="KEGG" id="salk:FBQ74_09610"/>
<dbReference type="Proteomes" id="UP000304912">
    <property type="component" value="Chromosome"/>
</dbReference>
<feature type="chain" id="PRO_5022955009" evidence="1">
    <location>
        <begin position="24"/>
        <end position="311"/>
    </location>
</feature>
<evidence type="ECO:0000313" key="3">
    <source>
        <dbReference type="EMBL" id="QCZ93733.1"/>
    </source>
</evidence>
<dbReference type="AlphaFoldDB" id="A0A5B7YER1"/>
<evidence type="ECO:0000313" key="4">
    <source>
        <dbReference type="Proteomes" id="UP000304912"/>
    </source>
</evidence>
<organism evidence="3 4">
    <name type="scientific">Salinimonas iocasae</name>
    <dbReference type="NCBI Taxonomy" id="2572577"/>
    <lineage>
        <taxon>Bacteria</taxon>
        <taxon>Pseudomonadati</taxon>
        <taxon>Pseudomonadota</taxon>
        <taxon>Gammaproteobacteria</taxon>
        <taxon>Alteromonadales</taxon>
        <taxon>Alteromonadaceae</taxon>
        <taxon>Alteromonas/Salinimonas group</taxon>
        <taxon>Salinimonas</taxon>
    </lineage>
</organism>
<dbReference type="Gene3D" id="3.40.50.1820">
    <property type="entry name" value="alpha/beta hydrolase"/>
    <property type="match status" value="1"/>
</dbReference>
<gene>
    <name evidence="3" type="ORF">FBQ74_09610</name>
</gene>
<dbReference type="Pfam" id="PF00561">
    <property type="entry name" value="Abhydrolase_1"/>
    <property type="match status" value="1"/>
</dbReference>
<sequence length="311" mass="33267">MKKVLMLITLTLSLVLPTTNAQASTYAKTQYPIVLVHGLFGFDDVLWVDYFYKIPYKLSRQGAVVYTSTVSPANSTEVRGEQLLAYIDQVLAHSGADKVNLIGHSHGGPTARYAASVAPQKVASVTSVGGVNQGSKVADIMRAGLAEGSTLEGVAATTFNAFANLLELISGSGVSGLPTDSIAALNSLSTEGSRKFNARYPEGLPSSYCANDGKMRESNGVLYFSWSGGSTYTNVLDAADPFLALTGLSFGEKNDGLVSSCSSRLGYVIRDDYRMNHLDEVNQTLGIHHLFETDPVQVFIKHANRLKSLGL</sequence>
<keyword evidence="4" id="KW-1185">Reference proteome</keyword>
<accession>A0A5B7YER1</accession>
<proteinExistence type="predicted"/>
<protein>
    <submittedName>
        <fullName evidence="3">Triacylglycerol lipase</fullName>
    </submittedName>
</protein>
<dbReference type="RefSeq" id="WP_139756477.1">
    <property type="nucleotide sequence ID" value="NZ_CP039852.1"/>
</dbReference>
<evidence type="ECO:0000256" key="1">
    <source>
        <dbReference type="SAM" id="SignalP"/>
    </source>
</evidence>
<dbReference type="InterPro" id="IPR029058">
    <property type="entry name" value="AB_hydrolase_fold"/>
</dbReference>
<evidence type="ECO:0000259" key="2">
    <source>
        <dbReference type="Pfam" id="PF00561"/>
    </source>
</evidence>
<dbReference type="EMBL" id="CP039852">
    <property type="protein sequence ID" value="QCZ93733.1"/>
    <property type="molecule type" value="Genomic_DNA"/>
</dbReference>